<sequence>MKDSEHPFFRPLWRRVAVVAVCVIWSIIEFATGTPFWGIIALGFAGYGIWQFFYLYKPADENKAAAEPEPKE</sequence>
<dbReference type="OrthoDB" id="7362327at2"/>
<keyword evidence="1" id="KW-1133">Transmembrane helix</keyword>
<organism evidence="2 3">
    <name type="scientific">Mesorhizobium qingshengii</name>
    <dbReference type="NCBI Taxonomy" id="1165689"/>
    <lineage>
        <taxon>Bacteria</taxon>
        <taxon>Pseudomonadati</taxon>
        <taxon>Pseudomonadota</taxon>
        <taxon>Alphaproteobacteria</taxon>
        <taxon>Hyphomicrobiales</taxon>
        <taxon>Phyllobacteriaceae</taxon>
        <taxon>Mesorhizobium</taxon>
    </lineage>
</organism>
<dbReference type="STRING" id="1165689.SAMN02927914_05184"/>
<gene>
    <name evidence="2" type="ORF">SAMN02927914_05184</name>
</gene>
<protein>
    <recommendedName>
        <fullName evidence="4">DUF3329 domain-containing protein</fullName>
    </recommendedName>
</protein>
<feature type="transmembrane region" description="Helical" evidence="1">
    <location>
        <begin position="36"/>
        <end position="56"/>
    </location>
</feature>
<evidence type="ECO:0000313" key="2">
    <source>
        <dbReference type="EMBL" id="SDA94433.1"/>
    </source>
</evidence>
<dbReference type="AlphaFoldDB" id="A0A1G5ZJI9"/>
<name>A0A1G5ZJI9_9HYPH</name>
<evidence type="ECO:0008006" key="4">
    <source>
        <dbReference type="Google" id="ProtNLM"/>
    </source>
</evidence>
<accession>A0A1G5ZJI9</accession>
<evidence type="ECO:0000256" key="1">
    <source>
        <dbReference type="SAM" id="Phobius"/>
    </source>
</evidence>
<feature type="transmembrane region" description="Helical" evidence="1">
    <location>
        <begin position="12"/>
        <end position="30"/>
    </location>
</feature>
<dbReference type="EMBL" id="FMXM01000020">
    <property type="protein sequence ID" value="SDA94433.1"/>
    <property type="molecule type" value="Genomic_DNA"/>
</dbReference>
<keyword evidence="1" id="KW-0812">Transmembrane</keyword>
<evidence type="ECO:0000313" key="3">
    <source>
        <dbReference type="Proteomes" id="UP000198588"/>
    </source>
</evidence>
<proteinExistence type="predicted"/>
<dbReference type="RefSeq" id="WP_091584116.1">
    <property type="nucleotide sequence ID" value="NZ_FMXM01000020.1"/>
</dbReference>
<keyword evidence="1" id="KW-0472">Membrane</keyword>
<reference evidence="2 3" key="1">
    <citation type="submission" date="2016-10" db="EMBL/GenBank/DDBJ databases">
        <authorList>
            <person name="de Groot N.N."/>
        </authorList>
    </citation>
    <scope>NUCLEOTIDE SEQUENCE [LARGE SCALE GENOMIC DNA]</scope>
    <source>
        <strain evidence="2 3">CGMCC 1.12097</strain>
    </source>
</reference>
<dbReference type="Proteomes" id="UP000198588">
    <property type="component" value="Unassembled WGS sequence"/>
</dbReference>